<feature type="compositionally biased region" description="Polar residues" evidence="2">
    <location>
        <begin position="638"/>
        <end position="653"/>
    </location>
</feature>
<feature type="region of interest" description="Disordered" evidence="2">
    <location>
        <begin position="549"/>
        <end position="660"/>
    </location>
</feature>
<feature type="region of interest" description="Disordered" evidence="2">
    <location>
        <begin position="1135"/>
        <end position="1157"/>
    </location>
</feature>
<dbReference type="OrthoDB" id="611606at2759"/>
<feature type="compositionally biased region" description="Basic and acidic residues" evidence="2">
    <location>
        <begin position="858"/>
        <end position="869"/>
    </location>
</feature>
<dbReference type="PANTHER" id="PTHR34962:SF1">
    <property type="entry name" value="EMBRYO DEFECTIVE 1703-RELATED"/>
    <property type="match status" value="1"/>
</dbReference>
<evidence type="ECO:0000313" key="3">
    <source>
        <dbReference type="EMBL" id="KDP28484.1"/>
    </source>
</evidence>
<evidence type="ECO:0008006" key="5">
    <source>
        <dbReference type="Google" id="ProtNLM"/>
    </source>
</evidence>
<dbReference type="AlphaFoldDB" id="A0A067K9J0"/>
<dbReference type="Proteomes" id="UP000027138">
    <property type="component" value="Unassembled WGS sequence"/>
</dbReference>
<protein>
    <recommendedName>
        <fullName evidence="5">Embryo defective 1703 protein</fullName>
    </recommendedName>
</protein>
<reference evidence="3 4" key="1">
    <citation type="journal article" date="2014" name="PLoS ONE">
        <title>Global Analysis of Gene Expression Profiles in Physic Nut (Jatropha curcas L.) Seedlings Exposed to Salt Stress.</title>
        <authorList>
            <person name="Zhang L."/>
            <person name="Zhang C."/>
            <person name="Wu P."/>
            <person name="Chen Y."/>
            <person name="Li M."/>
            <person name="Jiang H."/>
            <person name="Wu G."/>
        </authorList>
    </citation>
    <scope>NUCLEOTIDE SEQUENCE [LARGE SCALE GENOMIC DNA]</scope>
    <source>
        <strain evidence="4">cv. GZQX0401</strain>
        <tissue evidence="3">Young leaves</tissue>
    </source>
</reference>
<keyword evidence="1" id="KW-0175">Coiled coil</keyword>
<evidence type="ECO:0000256" key="1">
    <source>
        <dbReference type="SAM" id="Coils"/>
    </source>
</evidence>
<keyword evidence="4" id="KW-1185">Reference proteome</keyword>
<feature type="region of interest" description="Disordered" evidence="2">
    <location>
        <begin position="463"/>
        <end position="530"/>
    </location>
</feature>
<feature type="compositionally biased region" description="Polar residues" evidence="2">
    <location>
        <begin position="477"/>
        <end position="491"/>
    </location>
</feature>
<evidence type="ECO:0000256" key="2">
    <source>
        <dbReference type="SAM" id="MobiDB-lite"/>
    </source>
</evidence>
<proteinExistence type="predicted"/>
<feature type="compositionally biased region" description="Basic and acidic residues" evidence="2">
    <location>
        <begin position="492"/>
        <end position="509"/>
    </location>
</feature>
<dbReference type="PANTHER" id="PTHR34962">
    <property type="entry name" value="EMBRYO DEFECTIVE 1703-RELATED"/>
    <property type="match status" value="1"/>
</dbReference>
<feature type="region of interest" description="Disordered" evidence="2">
    <location>
        <begin position="823"/>
        <end position="886"/>
    </location>
</feature>
<evidence type="ECO:0000313" key="4">
    <source>
        <dbReference type="Proteomes" id="UP000027138"/>
    </source>
</evidence>
<dbReference type="EMBL" id="KK914782">
    <property type="protein sequence ID" value="KDP28484.1"/>
    <property type="molecule type" value="Genomic_DNA"/>
</dbReference>
<feature type="compositionally biased region" description="Polar residues" evidence="2">
    <location>
        <begin position="552"/>
        <end position="582"/>
    </location>
</feature>
<accession>A0A067K9J0</accession>
<organism evidence="3 4">
    <name type="scientific">Jatropha curcas</name>
    <name type="common">Barbados nut</name>
    <dbReference type="NCBI Taxonomy" id="180498"/>
    <lineage>
        <taxon>Eukaryota</taxon>
        <taxon>Viridiplantae</taxon>
        <taxon>Streptophyta</taxon>
        <taxon>Embryophyta</taxon>
        <taxon>Tracheophyta</taxon>
        <taxon>Spermatophyta</taxon>
        <taxon>Magnoliopsida</taxon>
        <taxon>eudicotyledons</taxon>
        <taxon>Gunneridae</taxon>
        <taxon>Pentapetalae</taxon>
        <taxon>rosids</taxon>
        <taxon>fabids</taxon>
        <taxon>Malpighiales</taxon>
        <taxon>Euphorbiaceae</taxon>
        <taxon>Crotonoideae</taxon>
        <taxon>Jatropheae</taxon>
        <taxon>Jatropha</taxon>
    </lineage>
</organism>
<name>A0A067K9J0_JATCU</name>
<sequence length="1157" mass="131472">MELLNPSVSNRPLIVPRFCIFTRKFPIKACNSKNLSGFHIHSYKFHNSPSVPFHLSYSATRNVRVSAHFGRQTNRRNSLRKKLIDDAQVRQKNLTSLNPSSDFQNPNLHFDNLNNTTENLDNDDLKESDFGYGVGSVEPESAKTWKTKSEKMGESVLSTKLEEWVDQYNKDTAYWGVGSGPIFTVFHDLKGNVKRVLVDEDEILKRSQVKKRFGDLTEVNSKVVYAKDLAREMERGGNVIARNSSVAKFLVSNESAFVNTIRDVVLQPEFVPVLSGLGKLIFCGFVAIWALKKLFTLGNKEEKLTELDKEMMRRKIKSRREKEMLEEGRVEVVQEPVELPIMSMEKPKLDKQELVRNILEAKASKDKLLLMNSPSSQTMDLDEKIQNIRAMAREAREVENGEQTMIDKDKEETQPVNDESSSGMQMLDERLEEVISIPNNIQNGKSGQTGNVVETRVQMSLDRSRGDHTKHLKEVSSEQNKVIKSSSTSCAEDSKDRQTITKGTTKREVISSSGTGNPNGELCMPEDRSVTMKPRIIRSVREAREFLAKKGNQYSQGPQLNAVEGSTTSLSPLSDKVSGSKTTQDEETEPVNLGRMSDPLPTSNFEEDLIPKVNELVSTKKDDSEDSDEVYKVHDYQNSETLLNGNSSSSTGRRQPVETENWMEKNFHEVEPIIKKIGDGFKDNYKIARETVNQHIGADVTRLDYGDDGELEWMKDDDLREIVFQVRDNELAGRDPFHLMDAEDKTKFLKGLEKKVEKENEKLSRVHEYLHSNIENLDYGADGISLYDPPEKFIPRWKGPSLEKNPEFLNQFLEQRNAIFDGNASNSSLGKKDEQNLTQKSTESSVNDNAATSSSDNASEKNLRNKDPNVPKTIIEGSDGSIRAGTKTGKEYWQHTKKWSRGFLESYNSETDPDMKSTMKDIGKDLDRWITEEEIQEAADLMKKLPERNKKFVEKKINKIKREMELFGPQAVVSKYREYAEEKEEDYLWWLDLPHVLCIELYTTQNGEQKIGFYSLEMAADLELEPKPCHVIAFEDAGDCKNLCCIIQAHMDMLGNGHAFVVPRPPKDAFREAKANGFGVTVIRKKELQLNVDQTLEEVEEQIAEIGSKMYHDKLMQERSVDISALMKGVFGVNGQTASSKTKRKRSKRKLKKPGKK</sequence>
<feature type="compositionally biased region" description="Low complexity" evidence="2">
    <location>
        <begin position="844"/>
        <end position="857"/>
    </location>
</feature>
<feature type="compositionally biased region" description="Basic and acidic residues" evidence="2">
    <location>
        <begin position="463"/>
        <end position="476"/>
    </location>
</feature>
<feature type="compositionally biased region" description="Basic residues" evidence="2">
    <location>
        <begin position="1141"/>
        <end position="1157"/>
    </location>
</feature>
<feature type="compositionally biased region" description="Basic and acidic residues" evidence="2">
    <location>
        <begin position="618"/>
        <end position="637"/>
    </location>
</feature>
<feature type="coiled-coil region" evidence="1">
    <location>
        <begin position="742"/>
        <end position="769"/>
    </location>
</feature>
<dbReference type="STRING" id="180498.A0A067K9J0"/>
<gene>
    <name evidence="3" type="ORF">JCGZ_14255</name>
</gene>